<protein>
    <submittedName>
        <fullName evidence="5">SCP domain-containing protein</fullName>
    </submittedName>
</protein>
<gene>
    <name evidence="2" type="ORF">DME_LOCUS7771</name>
</gene>
<organism evidence="3 5">
    <name type="scientific">Dracunculus medinensis</name>
    <name type="common">Guinea worm</name>
    <dbReference type="NCBI Taxonomy" id="318479"/>
    <lineage>
        <taxon>Eukaryota</taxon>
        <taxon>Metazoa</taxon>
        <taxon>Ecdysozoa</taxon>
        <taxon>Nematoda</taxon>
        <taxon>Chromadorea</taxon>
        <taxon>Rhabditida</taxon>
        <taxon>Spirurina</taxon>
        <taxon>Dracunculoidea</taxon>
        <taxon>Dracunculidae</taxon>
        <taxon>Dracunculus</taxon>
    </lineage>
</organism>
<evidence type="ECO:0000313" key="3">
    <source>
        <dbReference type="Proteomes" id="UP000038040"/>
    </source>
</evidence>
<reference evidence="2 4" key="2">
    <citation type="submission" date="2018-11" db="EMBL/GenBank/DDBJ databases">
        <authorList>
            <consortium name="Pathogen Informatics"/>
        </authorList>
    </citation>
    <scope>NUCLEOTIDE SEQUENCE [LARGE SCALE GENOMIC DNA]</scope>
</reference>
<dbReference type="WBParaSite" id="DME_0000376601-mRNA-1">
    <property type="protein sequence ID" value="DME_0000376601-mRNA-1"/>
    <property type="gene ID" value="DME_0000376601"/>
</dbReference>
<evidence type="ECO:0000313" key="5">
    <source>
        <dbReference type="WBParaSite" id="DME_0000376601-mRNA-1"/>
    </source>
</evidence>
<dbReference type="AlphaFoldDB" id="A0A0N4U9J6"/>
<sequence>MYTAIQLKILFLSLTLFSEPFDTQSPVIHINLRNDRYLYPYAYSGNTALVSSTTPPLANQVLSPHSYYYSPDLYSQSTPHHPLLYTNLMYDPMKNVNYQYLQTNLQEKFYQNNYRGVNNDLQNATNYMLPVVRTNADQNKMNYANILKEYKTGAISKYLRNSINNINGYDYSINPMNQMNTAIRIAQNPYTGAYNNSDGPLHISDHGLVYDATVYWPQRVSNRAAAPDSSSYYQATLIN</sequence>
<proteinExistence type="predicted"/>
<feature type="signal peptide" evidence="1">
    <location>
        <begin position="1"/>
        <end position="20"/>
    </location>
</feature>
<keyword evidence="1" id="KW-0732">Signal</keyword>
<reference evidence="5" key="1">
    <citation type="submission" date="2017-02" db="UniProtKB">
        <authorList>
            <consortium name="WormBaseParasite"/>
        </authorList>
    </citation>
    <scope>IDENTIFICATION</scope>
</reference>
<evidence type="ECO:0000313" key="2">
    <source>
        <dbReference type="EMBL" id="VDN57798.1"/>
    </source>
</evidence>
<name>A0A0N4U9J6_DRAME</name>
<keyword evidence="4" id="KW-1185">Reference proteome</keyword>
<evidence type="ECO:0000313" key="4">
    <source>
        <dbReference type="Proteomes" id="UP000274756"/>
    </source>
</evidence>
<dbReference type="Proteomes" id="UP000038040">
    <property type="component" value="Unplaced"/>
</dbReference>
<feature type="chain" id="PRO_5041159892" evidence="1">
    <location>
        <begin position="21"/>
        <end position="239"/>
    </location>
</feature>
<accession>A0A0N4U9J6</accession>
<evidence type="ECO:0000256" key="1">
    <source>
        <dbReference type="SAM" id="SignalP"/>
    </source>
</evidence>
<dbReference type="Proteomes" id="UP000274756">
    <property type="component" value="Unassembled WGS sequence"/>
</dbReference>
<dbReference type="EMBL" id="UYYG01001163">
    <property type="protein sequence ID" value="VDN57798.1"/>
    <property type="molecule type" value="Genomic_DNA"/>
</dbReference>